<gene>
    <name evidence="2" type="ORF">EVAR_79471_1</name>
</gene>
<protein>
    <submittedName>
        <fullName evidence="2">Uncharacterized protein</fullName>
    </submittedName>
</protein>
<dbReference type="AlphaFoldDB" id="A0A4C1UDK9"/>
<evidence type="ECO:0000313" key="3">
    <source>
        <dbReference type="Proteomes" id="UP000299102"/>
    </source>
</evidence>
<feature type="region of interest" description="Disordered" evidence="1">
    <location>
        <begin position="180"/>
        <end position="234"/>
    </location>
</feature>
<proteinExistence type="predicted"/>
<evidence type="ECO:0000313" key="2">
    <source>
        <dbReference type="EMBL" id="GBP24563.1"/>
    </source>
</evidence>
<dbReference type="OrthoDB" id="8069557at2759"/>
<dbReference type="Proteomes" id="UP000299102">
    <property type="component" value="Unassembled WGS sequence"/>
</dbReference>
<organism evidence="2 3">
    <name type="scientific">Eumeta variegata</name>
    <name type="common">Bagworm moth</name>
    <name type="synonym">Eumeta japonica</name>
    <dbReference type="NCBI Taxonomy" id="151549"/>
    <lineage>
        <taxon>Eukaryota</taxon>
        <taxon>Metazoa</taxon>
        <taxon>Ecdysozoa</taxon>
        <taxon>Arthropoda</taxon>
        <taxon>Hexapoda</taxon>
        <taxon>Insecta</taxon>
        <taxon>Pterygota</taxon>
        <taxon>Neoptera</taxon>
        <taxon>Endopterygota</taxon>
        <taxon>Lepidoptera</taxon>
        <taxon>Glossata</taxon>
        <taxon>Ditrysia</taxon>
        <taxon>Tineoidea</taxon>
        <taxon>Psychidae</taxon>
        <taxon>Oiketicinae</taxon>
        <taxon>Eumeta</taxon>
    </lineage>
</organism>
<comment type="caution">
    <text evidence="2">The sequence shown here is derived from an EMBL/GenBank/DDBJ whole genome shotgun (WGS) entry which is preliminary data.</text>
</comment>
<reference evidence="2 3" key="1">
    <citation type="journal article" date="2019" name="Commun. Biol.">
        <title>The bagworm genome reveals a unique fibroin gene that provides high tensile strength.</title>
        <authorList>
            <person name="Kono N."/>
            <person name="Nakamura H."/>
            <person name="Ohtoshi R."/>
            <person name="Tomita M."/>
            <person name="Numata K."/>
            <person name="Arakawa K."/>
        </authorList>
    </citation>
    <scope>NUCLEOTIDE SEQUENCE [LARGE SCALE GENOMIC DNA]</scope>
</reference>
<keyword evidence="3" id="KW-1185">Reference proteome</keyword>
<dbReference type="EMBL" id="BGZK01000163">
    <property type="protein sequence ID" value="GBP24563.1"/>
    <property type="molecule type" value="Genomic_DNA"/>
</dbReference>
<sequence>MAPQISRRLFIIPVPKLAPGRVEMGKNIRWGGSFKNWCCIDGKMSRRLTENQIAQIIYDFSDSESEGIEDTAQENILEEVGDINDCESIHSEHNSASEIEESDDSSDTESAEDTSSNSFYGKNRFKWSKTPPHPSRTRQHNIIEERTGLKGPALSKNEMSPFAYSPCRVRLRSSSVARFRPPRPRLETGPGGAVAGPWGDPSKCDKVGPGIDRGPTHATAPNDPPRDRLTRTTPPLAPRCALILFRITLQRLRER</sequence>
<evidence type="ECO:0000256" key="1">
    <source>
        <dbReference type="SAM" id="MobiDB-lite"/>
    </source>
</evidence>
<name>A0A4C1UDK9_EUMVA</name>
<feature type="region of interest" description="Disordered" evidence="1">
    <location>
        <begin position="92"/>
        <end position="157"/>
    </location>
</feature>
<accession>A0A4C1UDK9</accession>
<feature type="compositionally biased region" description="Acidic residues" evidence="1">
    <location>
        <begin position="98"/>
        <end position="112"/>
    </location>
</feature>